<reference evidence="2" key="1">
    <citation type="submission" date="2021-01" db="UniProtKB">
        <authorList>
            <consortium name="EnsemblMetazoa"/>
        </authorList>
    </citation>
    <scope>IDENTIFICATION</scope>
</reference>
<accession>A0A7M5WX74</accession>
<feature type="compositionally biased region" description="Polar residues" evidence="1">
    <location>
        <begin position="154"/>
        <end position="165"/>
    </location>
</feature>
<feature type="region of interest" description="Disordered" evidence="1">
    <location>
        <begin position="75"/>
        <end position="105"/>
    </location>
</feature>
<keyword evidence="3" id="KW-1185">Reference proteome</keyword>
<dbReference type="GeneID" id="136815571"/>
<organism evidence="2 3">
    <name type="scientific">Clytia hemisphaerica</name>
    <dbReference type="NCBI Taxonomy" id="252671"/>
    <lineage>
        <taxon>Eukaryota</taxon>
        <taxon>Metazoa</taxon>
        <taxon>Cnidaria</taxon>
        <taxon>Hydrozoa</taxon>
        <taxon>Hydroidolina</taxon>
        <taxon>Leptothecata</taxon>
        <taxon>Obeliida</taxon>
        <taxon>Clytiidae</taxon>
        <taxon>Clytia</taxon>
    </lineage>
</organism>
<proteinExistence type="predicted"/>
<evidence type="ECO:0000256" key="1">
    <source>
        <dbReference type="SAM" id="MobiDB-lite"/>
    </source>
</evidence>
<feature type="compositionally biased region" description="Low complexity" evidence="1">
    <location>
        <begin position="80"/>
        <end position="91"/>
    </location>
</feature>
<dbReference type="RefSeq" id="XP_066928126.1">
    <property type="nucleotide sequence ID" value="XM_067072025.1"/>
</dbReference>
<dbReference type="EnsemblMetazoa" id="CLYHEMT014454.1">
    <property type="protein sequence ID" value="CLYHEMP014454.1"/>
    <property type="gene ID" value="CLYHEMG014454"/>
</dbReference>
<evidence type="ECO:0000313" key="2">
    <source>
        <dbReference type="EnsemblMetazoa" id="CLYHEMP014454.1"/>
    </source>
</evidence>
<name>A0A7M5WX74_9CNID</name>
<sequence length="267" mass="30437">MVTSIRTPSTYNAEHEVFVENSRVAIEQPFICVDGYIVACRFDGERCTPSFAISIMDLLNAVKTELYTLKAGVTMPKNRTSNSPPHSPSTSAKRLSPTMPHPLNYSRRNLFRQNSRDNNNTRKRFSDDLTGVSYDHIENTYRNSFLLPTRDNTKLPTQRESTSKLGTDLNDNEIGELDTKKLSELEPQIQWVQENCSDYVNTETVENCAQLNTLLNILMKMPSATLVTMKIVGSSEINVTYQFMDKFKQDYMVVKINPGYAMLMKTF</sequence>
<dbReference type="OrthoDB" id="10511665at2759"/>
<dbReference type="Proteomes" id="UP000594262">
    <property type="component" value="Unplaced"/>
</dbReference>
<evidence type="ECO:0000313" key="3">
    <source>
        <dbReference type="Proteomes" id="UP000594262"/>
    </source>
</evidence>
<feature type="region of interest" description="Disordered" evidence="1">
    <location>
        <begin position="148"/>
        <end position="171"/>
    </location>
</feature>
<dbReference type="AlphaFoldDB" id="A0A7M5WX74"/>
<protein>
    <submittedName>
        <fullName evidence="2">Uncharacterized protein</fullName>
    </submittedName>
</protein>